<dbReference type="FunFam" id="1.20.1280.290:FF:000004">
    <property type="entry name" value="Sugar transporter SWEET"/>
    <property type="match status" value="1"/>
</dbReference>
<keyword evidence="12 13" id="KW-0472">Membrane</keyword>
<keyword evidence="8 13" id="KW-0812">Transmembrane</keyword>
<comment type="similarity">
    <text evidence="3">Belongs to the SWEET sugar transporter family.</text>
</comment>
<dbReference type="InterPro" id="IPR047664">
    <property type="entry name" value="SWEET"/>
</dbReference>
<evidence type="ECO:0000313" key="15">
    <source>
        <dbReference type="Proteomes" id="UP000054928"/>
    </source>
</evidence>
<dbReference type="AlphaFoldDB" id="A0A0P1ABB7"/>
<dbReference type="PANTHER" id="PTHR10791:SF30">
    <property type="entry name" value="SUGAR TRANSPORTER SWEET1"/>
    <property type="match status" value="1"/>
</dbReference>
<feature type="transmembrane region" description="Helical" evidence="13">
    <location>
        <begin position="70"/>
        <end position="89"/>
    </location>
</feature>
<dbReference type="STRING" id="4781.A0A0P1ABB7"/>
<proteinExistence type="inferred from homology"/>
<evidence type="ECO:0000256" key="8">
    <source>
        <dbReference type="ARBA" id="ARBA00022692"/>
    </source>
</evidence>
<evidence type="ECO:0000256" key="7">
    <source>
        <dbReference type="ARBA" id="ARBA00022597"/>
    </source>
</evidence>
<dbReference type="Proteomes" id="UP000054928">
    <property type="component" value="Unassembled WGS sequence"/>
</dbReference>
<evidence type="ECO:0000256" key="13">
    <source>
        <dbReference type="SAM" id="Phobius"/>
    </source>
</evidence>
<dbReference type="GO" id="GO:0051119">
    <property type="term" value="F:sugar transmembrane transporter activity"/>
    <property type="evidence" value="ECO:0007669"/>
    <property type="project" value="InterPro"/>
</dbReference>
<keyword evidence="10 13" id="KW-1133">Transmembrane helix</keyword>
<feature type="transmembrane region" description="Helical" evidence="13">
    <location>
        <begin position="193"/>
        <end position="214"/>
    </location>
</feature>
<dbReference type="OrthoDB" id="409725at2759"/>
<keyword evidence="5" id="KW-0813">Transport</keyword>
<evidence type="ECO:0000313" key="14">
    <source>
        <dbReference type="EMBL" id="CEG38060.1"/>
    </source>
</evidence>
<comment type="subcellular location">
    <subcellularLocation>
        <location evidence="1">Cell membrane</location>
        <topology evidence="1">Multi-pass membrane protein</topology>
    </subcellularLocation>
    <subcellularLocation>
        <location evidence="2">Golgi apparatus membrane</location>
        <topology evidence="2">Multi-pass membrane protein</topology>
    </subcellularLocation>
</comment>
<dbReference type="EMBL" id="CCYD01000321">
    <property type="protein sequence ID" value="CEG38060.1"/>
    <property type="molecule type" value="Genomic_DNA"/>
</dbReference>
<keyword evidence="6" id="KW-1003">Cell membrane</keyword>
<evidence type="ECO:0000256" key="3">
    <source>
        <dbReference type="ARBA" id="ARBA00007809"/>
    </source>
</evidence>
<keyword evidence="15" id="KW-1185">Reference proteome</keyword>
<evidence type="ECO:0000256" key="11">
    <source>
        <dbReference type="ARBA" id="ARBA00023034"/>
    </source>
</evidence>
<dbReference type="Pfam" id="PF03083">
    <property type="entry name" value="MtN3_slv"/>
    <property type="match status" value="2"/>
</dbReference>
<organism evidence="14 15">
    <name type="scientific">Plasmopara halstedii</name>
    <name type="common">Downy mildew of sunflower</name>
    <dbReference type="NCBI Taxonomy" id="4781"/>
    <lineage>
        <taxon>Eukaryota</taxon>
        <taxon>Sar</taxon>
        <taxon>Stramenopiles</taxon>
        <taxon>Oomycota</taxon>
        <taxon>Peronosporomycetes</taxon>
        <taxon>Peronosporales</taxon>
        <taxon>Peronosporaceae</taxon>
        <taxon>Plasmopara</taxon>
    </lineage>
</organism>
<evidence type="ECO:0000256" key="9">
    <source>
        <dbReference type="ARBA" id="ARBA00022737"/>
    </source>
</evidence>
<sequence length="282" mass="31282">MSGHDTAVTVAKVLTIITTLMLRVALLPDFNRWRKNRNTGEMSVMPCVLLYTNCYVVMFYAYAINDIFPLLFVVVIGVIAGAILAYFFYRWTDYKRETMRILIGSFVVCGIMTIYSVLALSGQTGQTHDAIETTMGYISATTTILMYASPMATIINVIRTKTASSMPFTMGVVVVCNSVCWIFYTILVYNPFILIPNICGFTLGFIQLVLTFIYPSATLKIEGDNSADVSTLSVAVLPIDYDHSMHFSSKKLPQNASPSYAAMRSPLPDTTKLWGQSTCSDD</sequence>
<feature type="transmembrane region" description="Helical" evidence="13">
    <location>
        <begin position="101"/>
        <end position="122"/>
    </location>
</feature>
<evidence type="ECO:0000256" key="2">
    <source>
        <dbReference type="ARBA" id="ARBA00004653"/>
    </source>
</evidence>
<keyword evidence="9" id="KW-0677">Repeat</keyword>
<feature type="transmembrane region" description="Helical" evidence="13">
    <location>
        <begin position="6"/>
        <end position="26"/>
    </location>
</feature>
<dbReference type="PANTHER" id="PTHR10791">
    <property type="entry name" value="RAG1-ACTIVATING PROTEIN 1"/>
    <property type="match status" value="1"/>
</dbReference>
<dbReference type="OMA" id="KLVCAMN"/>
<dbReference type="Gene3D" id="1.20.1280.290">
    <property type="match status" value="2"/>
</dbReference>
<feature type="transmembrane region" description="Helical" evidence="13">
    <location>
        <begin position="47"/>
        <end position="64"/>
    </location>
</feature>
<evidence type="ECO:0000256" key="6">
    <source>
        <dbReference type="ARBA" id="ARBA00022475"/>
    </source>
</evidence>
<dbReference type="GO" id="GO:0005886">
    <property type="term" value="C:plasma membrane"/>
    <property type="evidence" value="ECO:0007669"/>
    <property type="project" value="UniProtKB-SubCell"/>
</dbReference>
<protein>
    <recommendedName>
        <fullName evidence="4">Sugar transporter SWEET1</fullName>
    </recommendedName>
</protein>
<dbReference type="RefSeq" id="XP_024574429.1">
    <property type="nucleotide sequence ID" value="XM_024723454.1"/>
</dbReference>
<dbReference type="FunFam" id="1.20.1280.290:FF:000007">
    <property type="entry name" value="Bidirectional sugar transporter SWEET7"/>
    <property type="match status" value="1"/>
</dbReference>
<evidence type="ECO:0000256" key="10">
    <source>
        <dbReference type="ARBA" id="ARBA00022989"/>
    </source>
</evidence>
<dbReference type="GeneID" id="36403211"/>
<feature type="transmembrane region" description="Helical" evidence="13">
    <location>
        <begin position="167"/>
        <end position="187"/>
    </location>
</feature>
<evidence type="ECO:0000256" key="5">
    <source>
        <dbReference type="ARBA" id="ARBA00022448"/>
    </source>
</evidence>
<keyword evidence="7" id="KW-0762">Sugar transport</keyword>
<keyword evidence="11" id="KW-0333">Golgi apparatus</keyword>
<dbReference type="InterPro" id="IPR004316">
    <property type="entry name" value="SWEET_rpt"/>
</dbReference>
<feature type="transmembrane region" description="Helical" evidence="13">
    <location>
        <begin position="134"/>
        <end position="155"/>
    </location>
</feature>
<evidence type="ECO:0000256" key="1">
    <source>
        <dbReference type="ARBA" id="ARBA00004651"/>
    </source>
</evidence>
<reference evidence="15" key="1">
    <citation type="submission" date="2014-09" db="EMBL/GenBank/DDBJ databases">
        <authorList>
            <person name="Sharma Rahul"/>
            <person name="Thines Marco"/>
        </authorList>
    </citation>
    <scope>NUCLEOTIDE SEQUENCE [LARGE SCALE GENOMIC DNA]</scope>
</reference>
<name>A0A0P1ABB7_PLAHL</name>
<evidence type="ECO:0000256" key="12">
    <source>
        <dbReference type="ARBA" id="ARBA00023136"/>
    </source>
</evidence>
<evidence type="ECO:0000256" key="4">
    <source>
        <dbReference type="ARBA" id="ARBA00021741"/>
    </source>
</evidence>
<dbReference type="GO" id="GO:0000139">
    <property type="term" value="C:Golgi membrane"/>
    <property type="evidence" value="ECO:0007669"/>
    <property type="project" value="UniProtKB-SubCell"/>
</dbReference>
<accession>A0A0P1ABB7</accession>